<evidence type="ECO:0000313" key="1">
    <source>
        <dbReference type="EMBL" id="CAB9500757.1"/>
    </source>
</evidence>
<reference evidence="1" key="1">
    <citation type="submission" date="2020-06" db="EMBL/GenBank/DDBJ databases">
        <authorList>
            <consortium name="Plant Systems Biology data submission"/>
        </authorList>
    </citation>
    <scope>NUCLEOTIDE SEQUENCE</scope>
    <source>
        <strain evidence="1">D6</strain>
    </source>
</reference>
<sequence>MLNCWMPIWASQRERESKFRKAASFVILYSSIDQSSRHSVSTGARNLGIASGQVLVTDISWFGSRCWSSGSSGNVQVGPARRGDWYH</sequence>
<protein>
    <submittedName>
        <fullName evidence="1">Uncharacterized protein</fullName>
    </submittedName>
</protein>
<accession>A0A9N8H5P1</accession>
<dbReference type="EMBL" id="CAICTM010000090">
    <property type="protein sequence ID" value="CAB9500757.1"/>
    <property type="molecule type" value="Genomic_DNA"/>
</dbReference>
<dbReference type="AlphaFoldDB" id="A0A9N8H5P1"/>
<organism evidence="1 2">
    <name type="scientific">Seminavis robusta</name>
    <dbReference type="NCBI Taxonomy" id="568900"/>
    <lineage>
        <taxon>Eukaryota</taxon>
        <taxon>Sar</taxon>
        <taxon>Stramenopiles</taxon>
        <taxon>Ochrophyta</taxon>
        <taxon>Bacillariophyta</taxon>
        <taxon>Bacillariophyceae</taxon>
        <taxon>Bacillariophycidae</taxon>
        <taxon>Naviculales</taxon>
        <taxon>Naviculaceae</taxon>
        <taxon>Seminavis</taxon>
    </lineage>
</organism>
<comment type="caution">
    <text evidence="1">The sequence shown here is derived from an EMBL/GenBank/DDBJ whole genome shotgun (WGS) entry which is preliminary data.</text>
</comment>
<name>A0A9N8H5P1_9STRA</name>
<proteinExistence type="predicted"/>
<dbReference type="Proteomes" id="UP001153069">
    <property type="component" value="Unassembled WGS sequence"/>
</dbReference>
<evidence type="ECO:0000313" key="2">
    <source>
        <dbReference type="Proteomes" id="UP001153069"/>
    </source>
</evidence>
<keyword evidence="2" id="KW-1185">Reference proteome</keyword>
<gene>
    <name evidence="1" type="ORF">SEMRO_91_G047721.1</name>
</gene>